<comment type="subcellular location">
    <subcellularLocation>
        <location evidence="2">Secreted</location>
    </subcellularLocation>
</comment>
<comment type="similarity">
    <text evidence="3">Belongs to the glycosyl hydrolase 75 family.</text>
</comment>
<gene>
    <name evidence="12" type="ORF">ATNIH1004_010525</name>
</gene>
<keyword evidence="10" id="KW-0624">Polysaccharide degradation</keyword>
<dbReference type="GO" id="GO:0000272">
    <property type="term" value="P:polysaccharide catabolic process"/>
    <property type="evidence" value="ECO:0007669"/>
    <property type="project" value="UniProtKB-KW"/>
</dbReference>
<keyword evidence="9" id="KW-0326">Glycosidase</keyword>
<comment type="caution">
    <text evidence="12">The sequence shown here is derived from an EMBL/GenBank/DDBJ whole genome shotgun (WGS) entry which is preliminary data.</text>
</comment>
<dbReference type="GeneID" id="54333226"/>
<evidence type="ECO:0000313" key="12">
    <source>
        <dbReference type="EMBL" id="KAA8643751.1"/>
    </source>
</evidence>
<evidence type="ECO:0000256" key="7">
    <source>
        <dbReference type="ARBA" id="ARBA00022801"/>
    </source>
</evidence>
<comment type="catalytic activity">
    <reaction evidence="1">
        <text>Endohydrolysis of beta-(1-&gt;4)-linkages between D-glucosamine residues in a partly acetylated chitosan.</text>
        <dbReference type="EC" id="3.2.1.132"/>
    </reaction>
</comment>
<evidence type="ECO:0000256" key="10">
    <source>
        <dbReference type="ARBA" id="ARBA00023326"/>
    </source>
</evidence>
<dbReference type="InterPro" id="IPR009939">
    <property type="entry name" value="Chitosanase_fungal"/>
</dbReference>
<accession>A0A5M9MAA7</accession>
<dbReference type="OrthoDB" id="4756206at2759"/>
<keyword evidence="8" id="KW-0119">Carbohydrate metabolism</keyword>
<organism evidence="12 13">
    <name type="scientific">Aspergillus tanneri</name>
    <dbReference type="NCBI Taxonomy" id="1220188"/>
    <lineage>
        <taxon>Eukaryota</taxon>
        <taxon>Fungi</taxon>
        <taxon>Dikarya</taxon>
        <taxon>Ascomycota</taxon>
        <taxon>Pezizomycotina</taxon>
        <taxon>Eurotiomycetes</taxon>
        <taxon>Eurotiomycetidae</taxon>
        <taxon>Eurotiales</taxon>
        <taxon>Aspergillaceae</taxon>
        <taxon>Aspergillus</taxon>
        <taxon>Aspergillus subgen. Circumdati</taxon>
    </lineage>
</organism>
<evidence type="ECO:0000256" key="8">
    <source>
        <dbReference type="ARBA" id="ARBA00023277"/>
    </source>
</evidence>
<dbReference type="Proteomes" id="UP000324241">
    <property type="component" value="Unassembled WGS sequence"/>
</dbReference>
<evidence type="ECO:0000256" key="2">
    <source>
        <dbReference type="ARBA" id="ARBA00004613"/>
    </source>
</evidence>
<evidence type="ECO:0000256" key="4">
    <source>
        <dbReference type="ARBA" id="ARBA00012273"/>
    </source>
</evidence>
<keyword evidence="6" id="KW-0732">Signal</keyword>
<keyword evidence="7" id="KW-0378">Hydrolase</keyword>
<sequence>MWVDDVDIDCDGLDHGCKVPFIGIPDDFMLANKDDIRENNTPAVICGGKVFYEILGDSNCDVPQVTGKHPDTLFTGEDAVLPSSALGENYITDFDTLRSMGDRLLKNLVPNLDVSGKAAPRLPQPQSVSS</sequence>
<dbReference type="GO" id="GO:0005576">
    <property type="term" value="C:extracellular region"/>
    <property type="evidence" value="ECO:0007669"/>
    <property type="project" value="UniProtKB-SubCell"/>
</dbReference>
<protein>
    <recommendedName>
        <fullName evidence="4">chitosanase</fullName>
        <ecNumber evidence="4">3.2.1.132</ecNumber>
    </recommendedName>
</protein>
<dbReference type="RefSeq" id="XP_033423112.1">
    <property type="nucleotide sequence ID" value="XM_033575094.1"/>
</dbReference>
<evidence type="ECO:0000256" key="9">
    <source>
        <dbReference type="ARBA" id="ARBA00023295"/>
    </source>
</evidence>
<evidence type="ECO:0000256" key="6">
    <source>
        <dbReference type="ARBA" id="ARBA00022729"/>
    </source>
</evidence>
<dbReference type="EMBL" id="QUQM01000005">
    <property type="protein sequence ID" value="KAA8643751.1"/>
    <property type="molecule type" value="Genomic_DNA"/>
</dbReference>
<evidence type="ECO:0000256" key="3">
    <source>
        <dbReference type="ARBA" id="ARBA00007799"/>
    </source>
</evidence>
<keyword evidence="5" id="KW-0964">Secreted</keyword>
<dbReference type="VEuPathDB" id="FungiDB:EYZ11_007107"/>
<proteinExistence type="inferred from homology"/>
<reference evidence="12 13" key="1">
    <citation type="submission" date="2019-08" db="EMBL/GenBank/DDBJ databases">
        <title>The genome sequence of a newly discovered highly antifungal drug resistant Aspergillus species, Aspergillus tanneri NIH 1004.</title>
        <authorList>
            <person name="Mounaud S."/>
            <person name="Singh I."/>
            <person name="Joardar V."/>
            <person name="Pakala S."/>
            <person name="Pakala S."/>
            <person name="Venepally P."/>
            <person name="Chung J.K."/>
            <person name="Losada L."/>
            <person name="Nierman W.C."/>
        </authorList>
    </citation>
    <scope>NUCLEOTIDE SEQUENCE [LARGE SCALE GENOMIC DNA]</scope>
    <source>
        <strain evidence="12 13">NIH1004</strain>
    </source>
</reference>
<dbReference type="PANTHER" id="PTHR42061">
    <property type="entry name" value="ENDO-CHITOSANASE"/>
    <property type="match status" value="1"/>
</dbReference>
<evidence type="ECO:0000256" key="11">
    <source>
        <dbReference type="ARBA" id="ARBA00029386"/>
    </source>
</evidence>
<dbReference type="EC" id="3.2.1.132" evidence="4"/>
<evidence type="ECO:0000256" key="1">
    <source>
        <dbReference type="ARBA" id="ARBA00000405"/>
    </source>
</evidence>
<name>A0A5M9MAA7_9EURO</name>
<dbReference type="PANTHER" id="PTHR42061:SF4">
    <property type="entry name" value="ENDO-CHITOSANASE"/>
    <property type="match status" value="1"/>
</dbReference>
<dbReference type="AlphaFoldDB" id="A0A5M9MAA7"/>
<dbReference type="GO" id="GO:0016977">
    <property type="term" value="F:chitosanase activity"/>
    <property type="evidence" value="ECO:0007669"/>
    <property type="project" value="UniProtKB-EC"/>
</dbReference>
<comment type="function">
    <text evidence="11">Chitosanase catalyzing the endo-type cleavage of chitosan, the deacylated form of chitin. Chitosanase may be crucial in the degradation of the deacetylated portion of chitin in the fungal cell wall. Chitoolisaccharides produced by the hydrolysis of partially N-acetylated chitosan are known to have many biological activities, including antibacterial activity, immune-enhancing effects, and elicitor activity.</text>
</comment>
<evidence type="ECO:0000313" key="13">
    <source>
        <dbReference type="Proteomes" id="UP000324241"/>
    </source>
</evidence>
<evidence type="ECO:0000256" key="5">
    <source>
        <dbReference type="ARBA" id="ARBA00022525"/>
    </source>
</evidence>